<keyword evidence="3" id="KW-1185">Reference proteome</keyword>
<gene>
    <name evidence="2" type="ORF">BDW59DRAFT_166067</name>
</gene>
<dbReference type="Gene3D" id="3.40.50.720">
    <property type="entry name" value="NAD(P)-binding Rossmann-like Domain"/>
    <property type="match status" value="1"/>
</dbReference>
<evidence type="ECO:0000313" key="2">
    <source>
        <dbReference type="EMBL" id="KAL2817255.1"/>
    </source>
</evidence>
<dbReference type="EMBL" id="JBFXLS010000094">
    <property type="protein sequence ID" value="KAL2817255.1"/>
    <property type="molecule type" value="Genomic_DNA"/>
</dbReference>
<accession>A0ABR4HP48</accession>
<sequence>MASSQPKYIPQLPVNKRILILGATSGIGFAVAEAPLEHGTIVTISGSNPTKLYHALTRLQTQFPSATKDGRLAGPLPCDLFDATHVEKGECCFTGGGGYGGG</sequence>
<evidence type="ECO:0000256" key="1">
    <source>
        <dbReference type="ARBA" id="ARBA00022857"/>
    </source>
</evidence>
<comment type="caution">
    <text evidence="2">The sequence shown here is derived from an EMBL/GenBank/DDBJ whole genome shotgun (WGS) entry which is preliminary data.</text>
</comment>
<dbReference type="InterPro" id="IPR036291">
    <property type="entry name" value="NAD(P)-bd_dom_sf"/>
</dbReference>
<name>A0ABR4HP48_9EURO</name>
<evidence type="ECO:0000313" key="3">
    <source>
        <dbReference type="Proteomes" id="UP001610335"/>
    </source>
</evidence>
<dbReference type="Proteomes" id="UP001610335">
    <property type="component" value="Unassembled WGS sequence"/>
</dbReference>
<keyword evidence="1" id="KW-0521">NADP</keyword>
<dbReference type="InterPro" id="IPR057571">
    <property type="entry name" value="SDR_PhqE-like"/>
</dbReference>
<reference evidence="2 3" key="1">
    <citation type="submission" date="2024-07" db="EMBL/GenBank/DDBJ databases">
        <title>Section-level genome sequencing and comparative genomics of Aspergillus sections Usti and Cavernicolus.</title>
        <authorList>
            <consortium name="Lawrence Berkeley National Laboratory"/>
            <person name="Nybo J.L."/>
            <person name="Vesth T.C."/>
            <person name="Theobald S."/>
            <person name="Frisvad J.C."/>
            <person name="Larsen T.O."/>
            <person name="Kjaerboelling I."/>
            <person name="Rothschild-Mancinelli K."/>
            <person name="Lyhne E.K."/>
            <person name="Kogle M.E."/>
            <person name="Barry K."/>
            <person name="Clum A."/>
            <person name="Na H."/>
            <person name="Ledsgaard L."/>
            <person name="Lin J."/>
            <person name="Lipzen A."/>
            <person name="Kuo A."/>
            <person name="Riley R."/>
            <person name="Mondo S."/>
            <person name="LaButti K."/>
            <person name="Haridas S."/>
            <person name="Pangalinan J."/>
            <person name="Salamov A.A."/>
            <person name="Simmons B.A."/>
            <person name="Magnuson J.K."/>
            <person name="Chen J."/>
            <person name="Drula E."/>
            <person name="Henrissat B."/>
            <person name="Wiebenga A."/>
            <person name="Lubbers R.J."/>
            <person name="Gomes A.C."/>
            <person name="Makela M.R."/>
            <person name="Stajich J."/>
            <person name="Grigoriev I.V."/>
            <person name="Mortensen U.H."/>
            <person name="De vries R.P."/>
            <person name="Baker S.E."/>
            <person name="Andersen M.R."/>
        </authorList>
    </citation>
    <scope>NUCLEOTIDE SEQUENCE [LARGE SCALE GENOMIC DNA]</scope>
    <source>
        <strain evidence="2 3">CBS 600.67</strain>
    </source>
</reference>
<dbReference type="SUPFAM" id="SSF51735">
    <property type="entry name" value="NAD(P)-binding Rossmann-fold domains"/>
    <property type="match status" value="1"/>
</dbReference>
<organism evidence="2 3">
    <name type="scientific">Aspergillus cavernicola</name>
    <dbReference type="NCBI Taxonomy" id="176166"/>
    <lineage>
        <taxon>Eukaryota</taxon>
        <taxon>Fungi</taxon>
        <taxon>Dikarya</taxon>
        <taxon>Ascomycota</taxon>
        <taxon>Pezizomycotina</taxon>
        <taxon>Eurotiomycetes</taxon>
        <taxon>Eurotiomycetidae</taxon>
        <taxon>Eurotiales</taxon>
        <taxon>Aspergillaceae</taxon>
        <taxon>Aspergillus</taxon>
        <taxon>Aspergillus subgen. Nidulantes</taxon>
    </lineage>
</organism>
<dbReference type="Pfam" id="PF23441">
    <property type="entry name" value="SDR"/>
    <property type="match status" value="1"/>
</dbReference>
<protein>
    <submittedName>
        <fullName evidence="2">Uncharacterized protein</fullName>
    </submittedName>
</protein>
<proteinExistence type="predicted"/>